<sequence>MADRYGYALADFSGHEYDKYFMNDPSHPSEKGWLEINETLDKFVHQTS</sequence>
<evidence type="ECO:0000313" key="1">
    <source>
        <dbReference type="EMBL" id="SPF53675.1"/>
    </source>
</evidence>
<dbReference type="AlphaFoldDB" id="A0A2U3LP21"/>
<proteinExistence type="predicted"/>
<gene>
    <name evidence="1" type="ORF">SBF1_6900001</name>
</gene>
<dbReference type="EMBL" id="OMOF01000657">
    <property type="protein sequence ID" value="SPF53675.1"/>
    <property type="molecule type" value="Genomic_DNA"/>
</dbReference>
<dbReference type="Pfam" id="PF04914">
    <property type="entry name" value="DltD"/>
    <property type="match status" value="1"/>
</dbReference>
<dbReference type="Proteomes" id="UP000238916">
    <property type="component" value="Unassembled WGS sequence"/>
</dbReference>
<protein>
    <submittedName>
        <fullName evidence="1">Uncharacterized protein</fullName>
    </submittedName>
</protein>
<dbReference type="InterPro" id="IPR006998">
    <property type="entry name" value="DltD"/>
</dbReference>
<name>A0A2U3LP21_9FIRM</name>
<organism evidence="1 2">
    <name type="scientific">Candidatus Desulfosporosinus infrequens</name>
    <dbReference type="NCBI Taxonomy" id="2043169"/>
    <lineage>
        <taxon>Bacteria</taxon>
        <taxon>Bacillati</taxon>
        <taxon>Bacillota</taxon>
        <taxon>Clostridia</taxon>
        <taxon>Eubacteriales</taxon>
        <taxon>Desulfitobacteriaceae</taxon>
        <taxon>Desulfosporosinus</taxon>
    </lineage>
</organism>
<reference evidence="2" key="1">
    <citation type="submission" date="2018-02" db="EMBL/GenBank/DDBJ databases">
        <authorList>
            <person name="Hausmann B."/>
        </authorList>
    </citation>
    <scope>NUCLEOTIDE SEQUENCE [LARGE SCALE GENOMIC DNA]</scope>
    <source>
        <strain evidence="2">Peat soil MAG SbF1</strain>
    </source>
</reference>
<evidence type="ECO:0000313" key="2">
    <source>
        <dbReference type="Proteomes" id="UP000238916"/>
    </source>
</evidence>
<accession>A0A2U3LP21</accession>
<dbReference type="SUPFAM" id="SSF52266">
    <property type="entry name" value="SGNH hydrolase"/>
    <property type="match status" value="1"/>
</dbReference>